<dbReference type="InterPro" id="IPR050368">
    <property type="entry name" value="ClC-type_chloride_channel"/>
</dbReference>
<dbReference type="PRINTS" id="PR00762">
    <property type="entry name" value="CLCHANNEL"/>
</dbReference>
<feature type="transmembrane region" description="Helical" evidence="11">
    <location>
        <begin position="147"/>
        <end position="169"/>
    </location>
</feature>
<dbReference type="GO" id="GO:0005254">
    <property type="term" value="F:chloride channel activity"/>
    <property type="evidence" value="ECO:0007669"/>
    <property type="project" value="UniProtKB-KW"/>
</dbReference>
<proteinExistence type="predicted"/>
<dbReference type="GO" id="GO:0034707">
    <property type="term" value="C:chloride channel complex"/>
    <property type="evidence" value="ECO:0007669"/>
    <property type="project" value="UniProtKB-KW"/>
</dbReference>
<evidence type="ECO:0000256" key="11">
    <source>
        <dbReference type="SAM" id="Phobius"/>
    </source>
</evidence>
<sequence>MSEENQHPESLSSDESASTVDEESTPFREKSVFTRLISFLEARTKHVASEKWREAVLQAVPLWIASLLIGFIAVGYAKLFTWIEHWSSGWIEQYPYLIFIFAPVAFLLGWWIVQRWAPFASGSGIPQLMAAIELSTPRRYKEAGRFVSFRVIVVKVLSSICVLLGGGAIGREGPTLQIAGSVFNLVHTYLPKRWPNLSQKLMLITGGAAGLAAAFNTPLGGIVFVVEELTRTHLVHFRTAIFTSVIIAGMAAQWLLGPYLYLGYPKVPIAGFSFVWIVLLASIASGLLGALFGRIAFLISKAKRSLKTKSAQIMVVLASGVAFAGMVYLSNIQSMGSGKEVMTALLFEGHKEKEWTLPLVRFIGPLLTYASGAAGGIFAPSLSAGATIGYVLSELLGVPPESYNLIILVSMVGFLTGVTRSPFTSAILVLEMTDRHSAIFHLMLAGMVASLVALLIDKESFYERIKKQYLQTI</sequence>
<feature type="transmembrane region" description="Helical" evidence="11">
    <location>
        <begin position="403"/>
        <end position="423"/>
    </location>
</feature>
<feature type="transmembrane region" description="Helical" evidence="11">
    <location>
        <begin position="311"/>
        <end position="329"/>
    </location>
</feature>
<feature type="transmembrane region" description="Helical" evidence="11">
    <location>
        <begin position="274"/>
        <end position="299"/>
    </location>
</feature>
<reference evidence="12" key="1">
    <citation type="submission" date="2023-05" db="EMBL/GenBank/DDBJ databases">
        <authorList>
            <person name="Zhang X."/>
        </authorList>
    </citation>
    <scope>NUCLEOTIDE SEQUENCE</scope>
    <source>
        <strain evidence="12">YF14B1</strain>
    </source>
</reference>
<evidence type="ECO:0000256" key="1">
    <source>
        <dbReference type="ARBA" id="ARBA00004141"/>
    </source>
</evidence>
<dbReference type="PANTHER" id="PTHR43427">
    <property type="entry name" value="CHLORIDE CHANNEL PROTEIN CLC-E"/>
    <property type="match status" value="1"/>
</dbReference>
<feature type="region of interest" description="Disordered" evidence="10">
    <location>
        <begin position="1"/>
        <end position="25"/>
    </location>
</feature>
<feature type="transmembrane region" description="Helical" evidence="11">
    <location>
        <begin position="237"/>
        <end position="262"/>
    </location>
</feature>
<keyword evidence="2" id="KW-0813">Transport</keyword>
<evidence type="ECO:0000256" key="5">
    <source>
        <dbReference type="ARBA" id="ARBA00023065"/>
    </source>
</evidence>
<feature type="transmembrane region" description="Helical" evidence="11">
    <location>
        <begin position="201"/>
        <end position="225"/>
    </location>
</feature>
<keyword evidence="4 11" id="KW-1133">Transmembrane helix</keyword>
<dbReference type="Pfam" id="PF00654">
    <property type="entry name" value="Voltage_CLC"/>
    <property type="match status" value="1"/>
</dbReference>
<comment type="subcellular location">
    <subcellularLocation>
        <location evidence="1">Membrane</location>
        <topology evidence="1">Multi-pass membrane protein</topology>
    </subcellularLocation>
</comment>
<dbReference type="AlphaFoldDB" id="A0AAE3QXF7"/>
<comment type="caution">
    <text evidence="12">The sequence shown here is derived from an EMBL/GenBank/DDBJ whole genome shotgun (WGS) entry which is preliminary data.</text>
</comment>
<feature type="transmembrane region" description="Helical" evidence="11">
    <location>
        <begin position="438"/>
        <end position="456"/>
    </location>
</feature>
<evidence type="ECO:0000256" key="2">
    <source>
        <dbReference type="ARBA" id="ARBA00022448"/>
    </source>
</evidence>
<keyword evidence="9" id="KW-0407">Ion channel</keyword>
<evidence type="ECO:0000256" key="10">
    <source>
        <dbReference type="SAM" id="MobiDB-lite"/>
    </source>
</evidence>
<gene>
    <name evidence="12" type="ORF">QNI16_30880</name>
</gene>
<evidence type="ECO:0000313" key="13">
    <source>
        <dbReference type="Proteomes" id="UP001241110"/>
    </source>
</evidence>
<evidence type="ECO:0000313" key="12">
    <source>
        <dbReference type="EMBL" id="MDJ1484945.1"/>
    </source>
</evidence>
<evidence type="ECO:0000256" key="9">
    <source>
        <dbReference type="ARBA" id="ARBA00023303"/>
    </source>
</evidence>
<feature type="transmembrane region" description="Helical" evidence="11">
    <location>
        <begin position="366"/>
        <end position="391"/>
    </location>
</feature>
<keyword evidence="8" id="KW-0868">Chloride</keyword>
<dbReference type="InterPro" id="IPR014743">
    <property type="entry name" value="Cl-channel_core"/>
</dbReference>
<dbReference type="CDD" id="cd01034">
    <property type="entry name" value="EriC_like"/>
    <property type="match status" value="1"/>
</dbReference>
<keyword evidence="3 11" id="KW-0812">Transmembrane</keyword>
<evidence type="ECO:0000256" key="8">
    <source>
        <dbReference type="ARBA" id="ARBA00023214"/>
    </source>
</evidence>
<accession>A0AAE3QXF7</accession>
<evidence type="ECO:0000256" key="6">
    <source>
        <dbReference type="ARBA" id="ARBA00023136"/>
    </source>
</evidence>
<name>A0AAE3QXF7_9BACT</name>
<keyword evidence="6 11" id="KW-0472">Membrane</keyword>
<dbReference type="EMBL" id="JASJOS010000017">
    <property type="protein sequence ID" value="MDJ1484945.1"/>
    <property type="molecule type" value="Genomic_DNA"/>
</dbReference>
<feature type="compositionally biased region" description="Polar residues" evidence="10">
    <location>
        <begin position="8"/>
        <end position="19"/>
    </location>
</feature>
<dbReference type="Gene3D" id="1.10.3080.10">
    <property type="entry name" value="Clc chloride channel"/>
    <property type="match status" value="1"/>
</dbReference>
<dbReference type="InterPro" id="IPR001807">
    <property type="entry name" value="ClC"/>
</dbReference>
<protein>
    <submittedName>
        <fullName evidence="12">Chloride channel protein</fullName>
    </submittedName>
</protein>
<keyword evidence="7" id="KW-0869">Chloride channel</keyword>
<dbReference type="SUPFAM" id="SSF81340">
    <property type="entry name" value="Clc chloride channel"/>
    <property type="match status" value="1"/>
</dbReference>
<dbReference type="Proteomes" id="UP001241110">
    <property type="component" value="Unassembled WGS sequence"/>
</dbReference>
<feature type="transmembrane region" description="Helical" evidence="11">
    <location>
        <begin position="94"/>
        <end position="113"/>
    </location>
</feature>
<evidence type="ECO:0000256" key="7">
    <source>
        <dbReference type="ARBA" id="ARBA00023173"/>
    </source>
</evidence>
<organism evidence="12 13">
    <name type="scientific">Xanthocytophaga flava</name>
    <dbReference type="NCBI Taxonomy" id="3048013"/>
    <lineage>
        <taxon>Bacteria</taxon>
        <taxon>Pseudomonadati</taxon>
        <taxon>Bacteroidota</taxon>
        <taxon>Cytophagia</taxon>
        <taxon>Cytophagales</taxon>
        <taxon>Rhodocytophagaceae</taxon>
        <taxon>Xanthocytophaga</taxon>
    </lineage>
</organism>
<dbReference type="RefSeq" id="WP_313986820.1">
    <property type="nucleotide sequence ID" value="NZ_JASJOS010000017.1"/>
</dbReference>
<evidence type="ECO:0000256" key="4">
    <source>
        <dbReference type="ARBA" id="ARBA00022989"/>
    </source>
</evidence>
<feature type="transmembrane region" description="Helical" evidence="11">
    <location>
        <begin position="55"/>
        <end position="74"/>
    </location>
</feature>
<dbReference type="PANTHER" id="PTHR43427:SF6">
    <property type="entry name" value="CHLORIDE CHANNEL PROTEIN CLC-E"/>
    <property type="match status" value="1"/>
</dbReference>
<evidence type="ECO:0000256" key="3">
    <source>
        <dbReference type="ARBA" id="ARBA00022692"/>
    </source>
</evidence>
<keyword evidence="5" id="KW-0406">Ion transport</keyword>